<feature type="domain" description="Acyl-CoA dehydrogenase/oxidase N-terminal" evidence="9">
    <location>
        <begin position="6"/>
        <end position="118"/>
    </location>
</feature>
<dbReference type="Pfam" id="PF02770">
    <property type="entry name" value="Acyl-CoA_dh_M"/>
    <property type="match status" value="1"/>
</dbReference>
<dbReference type="InterPro" id="IPR036250">
    <property type="entry name" value="AcylCo_DH-like_C"/>
</dbReference>
<evidence type="ECO:0000313" key="10">
    <source>
        <dbReference type="EMBL" id="RXT45609.1"/>
    </source>
</evidence>
<evidence type="ECO:0000256" key="4">
    <source>
        <dbReference type="ARBA" id="ARBA00022827"/>
    </source>
</evidence>
<dbReference type="InterPro" id="IPR046373">
    <property type="entry name" value="Acyl-CoA_Oxase/DH_mid-dom_sf"/>
</dbReference>
<comment type="cofactor">
    <cofactor evidence="1 6">
        <name>FAD</name>
        <dbReference type="ChEBI" id="CHEBI:57692"/>
    </cofactor>
</comment>
<dbReference type="Pfam" id="PF02771">
    <property type="entry name" value="Acyl-CoA_dh_N"/>
    <property type="match status" value="1"/>
</dbReference>
<dbReference type="InterPro" id="IPR009100">
    <property type="entry name" value="AcylCoA_DH/oxidase_NM_dom_sf"/>
</dbReference>
<dbReference type="Proteomes" id="UP000290819">
    <property type="component" value="Unassembled WGS sequence"/>
</dbReference>
<dbReference type="InterPro" id="IPR037069">
    <property type="entry name" value="AcylCoA_DH/ox_N_sf"/>
</dbReference>
<dbReference type="GO" id="GO:0003995">
    <property type="term" value="F:acyl-CoA dehydrogenase activity"/>
    <property type="evidence" value="ECO:0007669"/>
    <property type="project" value="TreeGrafter"/>
</dbReference>
<dbReference type="InterPro" id="IPR006091">
    <property type="entry name" value="Acyl-CoA_Oxase/DH_mid-dom"/>
</dbReference>
<protein>
    <submittedName>
        <fullName evidence="10">Pimeloyl-CoA dehydrogenase small subunit</fullName>
    </submittedName>
</protein>
<accession>A0A4V1P5X3</accession>
<sequence length="382" mass="41416">MDLAPTEAQQMLRHSIERFVAEHYDSAARRRAMQAPEGFKRDNWRRFAELGWLGLPFAEQVGGFGGGPPEVAILMEELGRGLATEPYLSTVLLGGALIAECGSEEQQGTLLPAIMNGERLLSFAHYETDARAGLSAVRTMVRSEDQGWTLHGRKIAVLDATSADVHLVSARLPDQQGRDLALFLVPKDAAGVRLREAPRLGGGRVAELIFEQVRLPANARLGTSADVLPAIEAVVDRAIAALGAEAAGMMRAMFDATLAYTKVRNQFGRPLAANQVIRHRLADMYIQCEEAQAMAARAALLIGNEANATERSLVASGAKVKIGRAARYVAEQAVQLHGAMGVTDELDLGFYFKRLLVFEALFGSVDFHLQRHAALFGNSCPE</sequence>
<dbReference type="RefSeq" id="WP_129271807.1">
    <property type="nucleotide sequence ID" value="NZ_MZXW01000021.1"/>
</dbReference>
<proteinExistence type="inferred from homology"/>
<dbReference type="Pfam" id="PF00441">
    <property type="entry name" value="Acyl-CoA_dh_1"/>
    <property type="match status" value="1"/>
</dbReference>
<dbReference type="GO" id="GO:0050660">
    <property type="term" value="F:flavin adenine dinucleotide binding"/>
    <property type="evidence" value="ECO:0007669"/>
    <property type="project" value="InterPro"/>
</dbReference>
<evidence type="ECO:0000256" key="6">
    <source>
        <dbReference type="RuleBase" id="RU362125"/>
    </source>
</evidence>
<dbReference type="PANTHER" id="PTHR43884">
    <property type="entry name" value="ACYL-COA DEHYDROGENASE"/>
    <property type="match status" value="1"/>
</dbReference>
<comment type="caution">
    <text evidence="10">The sequence shown here is derived from an EMBL/GenBank/DDBJ whole genome shotgun (WGS) entry which is preliminary data.</text>
</comment>
<name>A0A4V1P5X3_9BRAD</name>
<dbReference type="InterPro" id="IPR013786">
    <property type="entry name" value="AcylCoA_DH/ox_N"/>
</dbReference>
<evidence type="ECO:0000259" key="7">
    <source>
        <dbReference type="Pfam" id="PF00441"/>
    </source>
</evidence>
<evidence type="ECO:0000256" key="2">
    <source>
        <dbReference type="ARBA" id="ARBA00009347"/>
    </source>
</evidence>
<reference evidence="10 11" key="1">
    <citation type="submission" date="2017-03" db="EMBL/GenBank/DDBJ databases">
        <authorList>
            <person name="Safronova V.I."/>
            <person name="Sazanova A.L."/>
            <person name="Chirak E.R."/>
        </authorList>
    </citation>
    <scope>NUCLEOTIDE SEQUENCE [LARGE SCALE GENOMIC DNA]</scope>
    <source>
        <strain evidence="10 11">Opo-243</strain>
    </source>
</reference>
<dbReference type="InterPro" id="IPR009075">
    <property type="entry name" value="AcylCo_DH/oxidase_C"/>
</dbReference>
<evidence type="ECO:0000259" key="9">
    <source>
        <dbReference type="Pfam" id="PF02771"/>
    </source>
</evidence>
<dbReference type="EMBL" id="MZXW01000021">
    <property type="protein sequence ID" value="RXT45609.1"/>
    <property type="molecule type" value="Genomic_DNA"/>
</dbReference>
<keyword evidence="4 6" id="KW-0274">FAD</keyword>
<keyword evidence="3 6" id="KW-0285">Flavoprotein</keyword>
<dbReference type="CDD" id="cd00567">
    <property type="entry name" value="ACAD"/>
    <property type="match status" value="1"/>
</dbReference>
<keyword evidence="5 6" id="KW-0560">Oxidoreductase</keyword>
<feature type="domain" description="Acyl-CoA dehydrogenase/oxidase C-terminal" evidence="7">
    <location>
        <begin position="240"/>
        <end position="370"/>
    </location>
</feature>
<evidence type="ECO:0000256" key="1">
    <source>
        <dbReference type="ARBA" id="ARBA00001974"/>
    </source>
</evidence>
<keyword evidence="11" id="KW-1185">Reference proteome</keyword>
<feature type="domain" description="Acyl-CoA oxidase/dehydrogenase middle" evidence="8">
    <location>
        <begin position="127"/>
        <end position="213"/>
    </location>
</feature>
<dbReference type="OrthoDB" id="9775090at2"/>
<comment type="similarity">
    <text evidence="2 6">Belongs to the acyl-CoA dehydrogenase family.</text>
</comment>
<evidence type="ECO:0000256" key="5">
    <source>
        <dbReference type="ARBA" id="ARBA00023002"/>
    </source>
</evidence>
<dbReference type="SUPFAM" id="SSF56645">
    <property type="entry name" value="Acyl-CoA dehydrogenase NM domain-like"/>
    <property type="match status" value="1"/>
</dbReference>
<evidence type="ECO:0000259" key="8">
    <source>
        <dbReference type="Pfam" id="PF02770"/>
    </source>
</evidence>
<evidence type="ECO:0000256" key="3">
    <source>
        <dbReference type="ARBA" id="ARBA00022630"/>
    </source>
</evidence>
<gene>
    <name evidence="10" type="ORF">B5V03_18170</name>
</gene>
<dbReference type="PANTHER" id="PTHR43884:SF20">
    <property type="entry name" value="ACYL-COA DEHYDROGENASE FADE28"/>
    <property type="match status" value="1"/>
</dbReference>
<dbReference type="Gene3D" id="1.10.540.10">
    <property type="entry name" value="Acyl-CoA dehydrogenase/oxidase, N-terminal domain"/>
    <property type="match status" value="1"/>
</dbReference>
<dbReference type="Gene3D" id="2.40.110.10">
    <property type="entry name" value="Butyryl-CoA Dehydrogenase, subunit A, domain 2"/>
    <property type="match status" value="1"/>
</dbReference>
<evidence type="ECO:0000313" key="11">
    <source>
        <dbReference type="Proteomes" id="UP000290819"/>
    </source>
</evidence>
<dbReference type="SUPFAM" id="SSF47203">
    <property type="entry name" value="Acyl-CoA dehydrogenase C-terminal domain-like"/>
    <property type="match status" value="1"/>
</dbReference>
<dbReference type="Gene3D" id="1.20.140.10">
    <property type="entry name" value="Butyryl-CoA Dehydrogenase, subunit A, domain 3"/>
    <property type="match status" value="1"/>
</dbReference>
<dbReference type="AlphaFoldDB" id="A0A4V1P5X3"/>
<organism evidence="10 11">
    <name type="scientific">Bradyrhizobium betae</name>
    <dbReference type="NCBI Taxonomy" id="244734"/>
    <lineage>
        <taxon>Bacteria</taxon>
        <taxon>Pseudomonadati</taxon>
        <taxon>Pseudomonadota</taxon>
        <taxon>Alphaproteobacteria</taxon>
        <taxon>Hyphomicrobiales</taxon>
        <taxon>Nitrobacteraceae</taxon>
        <taxon>Bradyrhizobium</taxon>
    </lineage>
</organism>